<evidence type="ECO:0000313" key="9">
    <source>
        <dbReference type="Proteomes" id="UP000194260"/>
    </source>
</evidence>
<dbReference type="RefSeq" id="WP_086296812.1">
    <property type="nucleotide sequence ID" value="NZ_CP018789.1"/>
</dbReference>
<comment type="pathway">
    <text evidence="1">Metabolic intermediate biosynthesis; acetyl-CoA biosynthesis; acetyl-CoA from acetate: step 2/2.</text>
</comment>
<gene>
    <name evidence="8" type="primary">pta</name>
    <name evidence="8" type="ORF">CSUIS_0286</name>
</gene>
<organism evidence="8 9">
    <name type="scientific">Campylobacter porcelli</name>
    <dbReference type="NCBI Taxonomy" id="1660073"/>
    <lineage>
        <taxon>Bacteria</taxon>
        <taxon>Pseudomonadati</taxon>
        <taxon>Campylobacterota</taxon>
        <taxon>Epsilonproteobacteria</taxon>
        <taxon>Campylobacterales</taxon>
        <taxon>Campylobacteraceae</taxon>
        <taxon>Campylobacter</taxon>
    </lineage>
</organism>
<accession>A0A1X9SV38</accession>
<dbReference type="EC" id="2.3.1.8" evidence="2"/>
<dbReference type="AlphaFoldDB" id="A0A1X9SV38"/>
<evidence type="ECO:0000256" key="5">
    <source>
        <dbReference type="ARBA" id="ARBA00023315"/>
    </source>
</evidence>
<dbReference type="NCBIfam" id="NF007233">
    <property type="entry name" value="PRK09653.1"/>
    <property type="match status" value="1"/>
</dbReference>
<dbReference type="NCBIfam" id="TIGR00651">
    <property type="entry name" value="pta"/>
    <property type="match status" value="1"/>
</dbReference>
<proteinExistence type="predicted"/>
<feature type="domain" description="Phosphate acetyl/butaryl transferase" evidence="7">
    <location>
        <begin position="139"/>
        <end position="453"/>
    </location>
</feature>
<protein>
    <recommendedName>
        <fullName evidence="3">Phosphate acetyltransferase</fullName>
        <ecNumber evidence="2">2.3.1.8</ecNumber>
    </recommendedName>
    <alternativeName>
        <fullName evidence="6">Phosphotransacetylase</fullName>
    </alternativeName>
</protein>
<evidence type="ECO:0000256" key="4">
    <source>
        <dbReference type="ARBA" id="ARBA00022679"/>
    </source>
</evidence>
<dbReference type="InterPro" id="IPR042112">
    <property type="entry name" value="P_AcTrfase_dom2"/>
</dbReference>
<reference evidence="9" key="1">
    <citation type="journal article" date="2017" name="Genome Biol. Evol.">
        <title>Comparative Genomic Analysis Identifies a Campylobacter Clade Deficient in Selenium Metabolism.</title>
        <authorList>
            <person name="Miller W.G."/>
            <person name="Yee E."/>
            <person name="Lopes B.S."/>
            <person name="Chapman M.H."/>
            <person name="Huynh S."/>
            <person name="Bono J.L."/>
            <person name="Parker C.T."/>
            <person name="Strachan N.J.C."/>
            <person name="Forbes K.J."/>
        </authorList>
    </citation>
    <scope>NUCLEOTIDE SEQUENCE [LARGE SCALE GENOMIC DNA]</scope>
    <source>
        <strain evidence="9">RM6137</strain>
    </source>
</reference>
<name>A0A1X9SV38_9BACT</name>
<evidence type="ECO:0000256" key="1">
    <source>
        <dbReference type="ARBA" id="ARBA00004989"/>
    </source>
</evidence>
<evidence type="ECO:0000256" key="6">
    <source>
        <dbReference type="ARBA" id="ARBA00031108"/>
    </source>
</evidence>
<dbReference type="PANTHER" id="PTHR43356:SF3">
    <property type="entry name" value="PHOSPHATE ACETYLTRANSFERASE"/>
    <property type="match status" value="1"/>
</dbReference>
<dbReference type="SUPFAM" id="SSF53659">
    <property type="entry name" value="Isocitrate/Isopropylmalate dehydrogenase-like"/>
    <property type="match status" value="1"/>
</dbReference>
<dbReference type="Proteomes" id="UP000194260">
    <property type="component" value="Chromosome"/>
</dbReference>
<dbReference type="InterPro" id="IPR004614">
    <property type="entry name" value="P_AcTrfase"/>
</dbReference>
<dbReference type="Gene3D" id="3.40.50.10750">
    <property type="entry name" value="Isocitrate/Isopropylmalate dehydrogenase-like"/>
    <property type="match status" value="1"/>
</dbReference>
<evidence type="ECO:0000256" key="3">
    <source>
        <dbReference type="ARBA" id="ARBA00021528"/>
    </source>
</evidence>
<dbReference type="PANTHER" id="PTHR43356">
    <property type="entry name" value="PHOSPHATE ACETYLTRANSFERASE"/>
    <property type="match status" value="1"/>
</dbReference>
<dbReference type="InterPro" id="IPR050500">
    <property type="entry name" value="Phos_Acetyltrans/Butyryltrans"/>
</dbReference>
<dbReference type="GO" id="GO:0008959">
    <property type="term" value="F:phosphate acetyltransferase activity"/>
    <property type="evidence" value="ECO:0007669"/>
    <property type="project" value="UniProtKB-EC"/>
</dbReference>
<keyword evidence="4 8" id="KW-0808">Transferase</keyword>
<keyword evidence="5 8" id="KW-0012">Acyltransferase</keyword>
<dbReference type="Pfam" id="PF01515">
    <property type="entry name" value="PTA_PTB"/>
    <property type="match status" value="1"/>
</dbReference>
<evidence type="ECO:0000313" key="8">
    <source>
        <dbReference type="EMBL" id="ARR00127.1"/>
    </source>
</evidence>
<dbReference type="Gene3D" id="3.40.50.10950">
    <property type="match status" value="1"/>
</dbReference>
<sequence>MLKAIYVLKSDYENSEFKAKLNDKLPDSVTFLPISLDNQDNLRVFNPDEAISLLENAKENELIKAIMGKFDSIKDKFIVVVGCDNELLDLLIAKNLNAPFLLSKKSLYKAKLLGFTCLSDIDEIRTIQSNYITPLKFETLLYQKAAQKQKIVVLPESDDDRVLKACDALLSSNAVAITLLGDKDKIDKRAKDLGLNLTKANIINPATSEFVDEFATTLYELRKNKGLSLDSAKELIKDRTYFGTMLVYKGLANAMVSGASTTTAQTIRPALQFIKTKPGVSSVSGSFIMCVNGQIHFYADCAIIPNPTPKDLATTAISTALLAREFGFNPKIAMLSYSTGDSGSGVSVDAIIEATKILKELDPGLDVEGPIQFDAAIDKEVAAKKLPNSKVAGSANVFIFPDLNSGNICYKAVQRTSNALAVGPILQGLNKPINDLSRGCLVDDIINTVLISAIQGD</sequence>
<evidence type="ECO:0000256" key="2">
    <source>
        <dbReference type="ARBA" id="ARBA00012707"/>
    </source>
</evidence>
<dbReference type="InterPro" id="IPR042113">
    <property type="entry name" value="P_AcTrfase_dom1"/>
</dbReference>
<evidence type="ECO:0000259" key="7">
    <source>
        <dbReference type="Pfam" id="PF01515"/>
    </source>
</evidence>
<dbReference type="EMBL" id="CP018789">
    <property type="protein sequence ID" value="ARR00127.1"/>
    <property type="molecule type" value="Genomic_DNA"/>
</dbReference>
<dbReference type="KEGG" id="camy:CSUIS_0286"/>
<dbReference type="STRING" id="1660073.CSUIS_0286"/>
<dbReference type="NCBIfam" id="NF004167">
    <property type="entry name" value="PRK05632.1"/>
    <property type="match status" value="1"/>
</dbReference>
<dbReference type="InterPro" id="IPR002505">
    <property type="entry name" value="PTA_PTB"/>
</dbReference>